<evidence type="ECO:0000256" key="6">
    <source>
        <dbReference type="RuleBase" id="RU004914"/>
    </source>
</evidence>
<reference evidence="7" key="2">
    <citation type="submission" date="2025-08" db="UniProtKB">
        <authorList>
            <consortium name="Ensembl"/>
        </authorList>
    </citation>
    <scope>IDENTIFICATION</scope>
</reference>
<feature type="transmembrane region" description="Helical" evidence="6">
    <location>
        <begin position="225"/>
        <end position="241"/>
    </location>
</feature>
<feature type="transmembrane region" description="Helical" evidence="6">
    <location>
        <begin position="382"/>
        <end position="404"/>
    </location>
</feature>
<feature type="transmembrane region" description="Helical" evidence="6">
    <location>
        <begin position="301"/>
        <end position="322"/>
    </location>
</feature>
<dbReference type="InterPro" id="IPR002528">
    <property type="entry name" value="MATE_fam"/>
</dbReference>
<evidence type="ECO:0000256" key="2">
    <source>
        <dbReference type="ARBA" id="ARBA00010199"/>
    </source>
</evidence>
<feature type="transmembrane region" description="Helical" evidence="6">
    <location>
        <begin position="544"/>
        <end position="563"/>
    </location>
</feature>
<accession>A0AAY4DU94</accession>
<keyword evidence="8" id="KW-1185">Reference proteome</keyword>
<dbReference type="Ensembl" id="ENSDCDT00010058327.1">
    <property type="protein sequence ID" value="ENSDCDP00010048036.1"/>
    <property type="gene ID" value="ENSDCDG00010028963.1"/>
</dbReference>
<comment type="similarity">
    <text evidence="2 6">Belongs to the multi antimicrobial extrusion (MATE) (TC 2.A.66.1) family.</text>
</comment>
<dbReference type="GO" id="GO:0015297">
    <property type="term" value="F:antiporter activity"/>
    <property type="evidence" value="ECO:0007669"/>
    <property type="project" value="InterPro"/>
</dbReference>
<dbReference type="InterPro" id="IPR045069">
    <property type="entry name" value="MATE_euk"/>
</dbReference>
<feature type="transmembrane region" description="Helical" evidence="6">
    <location>
        <begin position="411"/>
        <end position="434"/>
    </location>
</feature>
<evidence type="ECO:0000313" key="7">
    <source>
        <dbReference type="Ensembl" id="ENSDCDP00010048036.1"/>
    </source>
</evidence>
<evidence type="ECO:0000256" key="3">
    <source>
        <dbReference type="ARBA" id="ARBA00022692"/>
    </source>
</evidence>
<organism evidence="7 8">
    <name type="scientific">Denticeps clupeoides</name>
    <name type="common">denticle herring</name>
    <dbReference type="NCBI Taxonomy" id="299321"/>
    <lineage>
        <taxon>Eukaryota</taxon>
        <taxon>Metazoa</taxon>
        <taxon>Chordata</taxon>
        <taxon>Craniata</taxon>
        <taxon>Vertebrata</taxon>
        <taxon>Euteleostomi</taxon>
        <taxon>Actinopterygii</taxon>
        <taxon>Neopterygii</taxon>
        <taxon>Teleostei</taxon>
        <taxon>Clupei</taxon>
        <taxon>Clupeiformes</taxon>
        <taxon>Denticipitoidei</taxon>
        <taxon>Denticipitidae</taxon>
        <taxon>Denticeps</taxon>
    </lineage>
</organism>
<feature type="transmembrane region" description="Helical" evidence="6">
    <location>
        <begin position="440"/>
        <end position="461"/>
    </location>
</feature>
<dbReference type="GO" id="GO:1990961">
    <property type="term" value="P:xenobiotic detoxification by transmembrane export across the plasma membrane"/>
    <property type="evidence" value="ECO:0007669"/>
    <property type="project" value="InterPro"/>
</dbReference>
<feature type="transmembrane region" description="Helical" evidence="6">
    <location>
        <begin position="77"/>
        <end position="104"/>
    </location>
</feature>
<dbReference type="Proteomes" id="UP000694580">
    <property type="component" value="Chromosome 13"/>
</dbReference>
<feature type="transmembrane region" description="Helical" evidence="6">
    <location>
        <begin position="116"/>
        <end position="138"/>
    </location>
</feature>
<sequence>MDGPGARADGASSSEDLSARLFCCRFVRRWIPLAHRQELYHILRITGPLLLFRIMNFLMPFIVSIFCGRLGNSALAGYAMASVTINISTLSTGSGLILACNTLVSQTFGGKNLLQVGVILQRGILILLIFCLPCWTVLLNTQSILLVLGQDPEVARVAQTYVVAFIPAVPVLFLHLLFVAYLQNQGVILPQVYMSTVTMVVTLAAHYILLYWLQLGIIGSAAGNSLAHIVNGLLLLAYIRWKKLHVKTWEGWSRDCLQEWGSFMRLAVPSALMMCLEWWVYEFGGFLTGMLSEDDLAAQHVVMMLAFLNYMVPLSIQGAACVRVGNALGAGNTDGAILASRVCLTLTAVLAVFQGLILAAMKSVIGYIFTSDQKIAAMAADIFNVYCFSQFFDALVCICMGILVGCGQQKIAAVVNLIGYYCIGLPLSVTLMFVAKLRAVGFWLGLLICVCLQVIFFITVISKLNWKRLTEEAVARARINATVPLMTTESEFGPDHVIQRSNGEGVNSYDGVASQVQDGLMSQQEGGEPRIRLSTSQLIIRRGLVMLAAILILFAGTAVHLLLPLPESSWVTRSNQTQDWQWDWENWTYPTPTVQSTTFLQK</sequence>
<dbReference type="RefSeq" id="XP_028856494.1">
    <property type="nucleotide sequence ID" value="XM_029000661.1"/>
</dbReference>
<reference evidence="7 8" key="1">
    <citation type="submission" date="2020-06" db="EMBL/GenBank/DDBJ databases">
        <authorList>
            <consortium name="Wellcome Sanger Institute Data Sharing"/>
        </authorList>
    </citation>
    <scope>NUCLEOTIDE SEQUENCE [LARGE SCALE GENOMIC DNA]</scope>
</reference>
<feature type="transmembrane region" description="Helical" evidence="6">
    <location>
        <begin position="192"/>
        <end position="213"/>
    </location>
</feature>
<dbReference type="GO" id="GO:0042910">
    <property type="term" value="F:xenobiotic transmembrane transporter activity"/>
    <property type="evidence" value="ECO:0007669"/>
    <property type="project" value="InterPro"/>
</dbReference>
<name>A0AAY4DU94_9TELE</name>
<comment type="subcellular location">
    <subcellularLocation>
        <location evidence="1">Membrane</location>
        <topology evidence="1">Multi-pass membrane protein</topology>
    </subcellularLocation>
</comment>
<dbReference type="PANTHER" id="PTHR11206">
    <property type="entry name" value="MULTIDRUG RESISTANCE PROTEIN"/>
    <property type="match status" value="1"/>
</dbReference>
<dbReference type="GeneTree" id="ENSGT00940000163922"/>
<gene>
    <name evidence="7" type="primary">LOC114802045</name>
</gene>
<dbReference type="NCBIfam" id="TIGR00797">
    <property type="entry name" value="matE"/>
    <property type="match status" value="1"/>
</dbReference>
<dbReference type="GeneID" id="114802045"/>
<evidence type="ECO:0000256" key="5">
    <source>
        <dbReference type="ARBA" id="ARBA00023136"/>
    </source>
</evidence>
<keyword evidence="4 6" id="KW-1133">Transmembrane helix</keyword>
<evidence type="ECO:0000256" key="4">
    <source>
        <dbReference type="ARBA" id="ARBA00022989"/>
    </source>
</evidence>
<keyword evidence="5 6" id="KW-0472">Membrane</keyword>
<dbReference type="CDD" id="cd13132">
    <property type="entry name" value="MATE_eukaryotic"/>
    <property type="match status" value="1"/>
</dbReference>
<evidence type="ECO:0000256" key="1">
    <source>
        <dbReference type="ARBA" id="ARBA00004141"/>
    </source>
</evidence>
<dbReference type="GO" id="GO:0016020">
    <property type="term" value="C:membrane"/>
    <property type="evidence" value="ECO:0007669"/>
    <property type="project" value="UniProtKB-SubCell"/>
</dbReference>
<protein>
    <recommendedName>
        <fullName evidence="6">Multidrug and toxin extrusion protein</fullName>
    </recommendedName>
</protein>
<feature type="transmembrane region" description="Helical" evidence="6">
    <location>
        <begin position="50"/>
        <end position="71"/>
    </location>
</feature>
<proteinExistence type="inferred from homology"/>
<evidence type="ECO:0000313" key="8">
    <source>
        <dbReference type="Proteomes" id="UP000694580"/>
    </source>
</evidence>
<feature type="transmembrane region" description="Helical" evidence="6">
    <location>
        <begin position="343"/>
        <end position="370"/>
    </location>
</feature>
<feature type="transmembrane region" description="Helical" evidence="6">
    <location>
        <begin position="262"/>
        <end position="281"/>
    </location>
</feature>
<feature type="transmembrane region" description="Helical" evidence="6">
    <location>
        <begin position="158"/>
        <end position="180"/>
    </location>
</feature>
<dbReference type="AlphaFoldDB" id="A0AAY4DU94"/>
<keyword evidence="3 6" id="KW-0812">Transmembrane</keyword>
<reference evidence="7" key="3">
    <citation type="submission" date="2025-09" db="UniProtKB">
        <authorList>
            <consortium name="Ensembl"/>
        </authorList>
    </citation>
    <scope>IDENTIFICATION</scope>
</reference>
<dbReference type="Pfam" id="PF01554">
    <property type="entry name" value="MatE"/>
    <property type="match status" value="2"/>
</dbReference>